<evidence type="ECO:0000313" key="1">
    <source>
        <dbReference type="EnsemblMetazoa" id="PPA38667.1"/>
    </source>
</evidence>
<name>A0A2A6BYU1_PRIPA</name>
<gene>
    <name evidence="1" type="primary">WBGene00277036</name>
</gene>
<dbReference type="OrthoDB" id="5816421at2759"/>
<accession>A0A8R1UUQ9</accession>
<proteinExistence type="predicted"/>
<reference evidence="1" key="2">
    <citation type="submission" date="2022-06" db="UniProtKB">
        <authorList>
            <consortium name="EnsemblMetazoa"/>
        </authorList>
    </citation>
    <scope>IDENTIFICATION</scope>
    <source>
        <strain evidence="1">PS312</strain>
    </source>
</reference>
<dbReference type="Proteomes" id="UP000005239">
    <property type="component" value="Unassembled WGS sequence"/>
</dbReference>
<reference evidence="2" key="1">
    <citation type="journal article" date="2008" name="Nat. Genet.">
        <title>The Pristionchus pacificus genome provides a unique perspective on nematode lifestyle and parasitism.</title>
        <authorList>
            <person name="Dieterich C."/>
            <person name="Clifton S.W."/>
            <person name="Schuster L.N."/>
            <person name="Chinwalla A."/>
            <person name="Delehaunty K."/>
            <person name="Dinkelacker I."/>
            <person name="Fulton L."/>
            <person name="Fulton R."/>
            <person name="Godfrey J."/>
            <person name="Minx P."/>
            <person name="Mitreva M."/>
            <person name="Roeseler W."/>
            <person name="Tian H."/>
            <person name="Witte H."/>
            <person name="Yang S.P."/>
            <person name="Wilson R.K."/>
            <person name="Sommer R.J."/>
        </authorList>
    </citation>
    <scope>NUCLEOTIDE SEQUENCE [LARGE SCALE GENOMIC DNA]</scope>
    <source>
        <strain evidence="2">PS312</strain>
    </source>
</reference>
<dbReference type="EnsemblMetazoa" id="PPA38667.1">
    <property type="protein sequence ID" value="PPA38667.1"/>
    <property type="gene ID" value="WBGene00277036"/>
</dbReference>
<accession>A0A2A6BYU1</accession>
<dbReference type="AlphaFoldDB" id="A0A2A6BYU1"/>
<organism evidence="1 2">
    <name type="scientific">Pristionchus pacificus</name>
    <name type="common">Parasitic nematode worm</name>
    <dbReference type="NCBI Taxonomy" id="54126"/>
    <lineage>
        <taxon>Eukaryota</taxon>
        <taxon>Metazoa</taxon>
        <taxon>Ecdysozoa</taxon>
        <taxon>Nematoda</taxon>
        <taxon>Chromadorea</taxon>
        <taxon>Rhabditida</taxon>
        <taxon>Rhabditina</taxon>
        <taxon>Diplogasteromorpha</taxon>
        <taxon>Diplogasteroidea</taxon>
        <taxon>Neodiplogasteridae</taxon>
        <taxon>Pristionchus</taxon>
    </lineage>
</organism>
<evidence type="ECO:0000313" key="2">
    <source>
        <dbReference type="Proteomes" id="UP000005239"/>
    </source>
</evidence>
<protein>
    <submittedName>
        <fullName evidence="1">Uncharacterized protein</fullName>
    </submittedName>
</protein>
<sequence>MDGSGEEPLLSINLDNQLDTELTTAIQDTLFRDGNFTMNPYRVGWIGMETILFVLVSFLIISAKRDFIKVFHVFLLLPMASQIALDIYSEMKASIDQFPSTVLNWHYYYGNYNYIHIRFLPNEALRINNDILVHYTSYTLYRELPILSVLTFVFSDFLFWSLLFSSIPLLIYSYRSILKSEHTPYLSFWHPFIRVQPLALLFTSTDILLVFLHSHNGFLIAISALIKLSSLLATLAILILIVISPIILCHRIASRTKSSGFVYIRSARSRLIWISLFLLLNHTLSIPYIVWSTLSTWKDLSLLFSIQDEFGDWIATNAFVLHISVFHCRVIVLLISSILLLPNIRHVFVKFFCCVIIMADAHLILAFLGREKNTETDFDVPSSGANEGST</sequence>
<keyword evidence="2" id="KW-1185">Reference proteome</keyword>